<dbReference type="SUPFAM" id="SSF51905">
    <property type="entry name" value="FAD/NAD(P)-binding domain"/>
    <property type="match status" value="1"/>
</dbReference>
<keyword evidence="2" id="KW-0732">Signal</keyword>
<name>A0A109BBN6_HYPSL</name>
<comment type="caution">
    <text evidence="6">The sequence shown here is derived from an EMBL/GenBank/DDBJ whole genome shotgun (WGS) entry which is preliminary data.</text>
</comment>
<dbReference type="EMBL" id="LMTR01000075">
    <property type="protein sequence ID" value="KWT65831.1"/>
    <property type="molecule type" value="Genomic_DNA"/>
</dbReference>
<dbReference type="PATRIC" id="fig|121290.4.peg.1991"/>
<dbReference type="AlphaFoldDB" id="A0A109BBN6"/>
<reference evidence="6 7" key="1">
    <citation type="submission" date="2015-10" db="EMBL/GenBank/DDBJ databases">
        <title>Transcriptomic analysis of a linuron degrading triple-species bacterial consortium.</title>
        <authorList>
            <person name="Albers P."/>
        </authorList>
    </citation>
    <scope>NUCLEOTIDE SEQUENCE [LARGE SCALE GENOMIC DNA]</scope>
    <source>
        <strain evidence="6 7">WDL6</strain>
    </source>
</reference>
<keyword evidence="1" id="KW-0285">Flavoprotein</keyword>
<keyword evidence="6" id="KW-0413">Isomerase</keyword>
<dbReference type="Proteomes" id="UP000059074">
    <property type="component" value="Unassembled WGS sequence"/>
</dbReference>
<evidence type="ECO:0000256" key="2">
    <source>
        <dbReference type="ARBA" id="ARBA00022729"/>
    </source>
</evidence>
<dbReference type="PANTHER" id="PTHR46091:SF3">
    <property type="entry name" value="AMINE OXIDASE DOMAIN-CONTAINING PROTEIN"/>
    <property type="match status" value="1"/>
</dbReference>
<keyword evidence="4" id="KW-0521">NADP</keyword>
<dbReference type="PANTHER" id="PTHR46091">
    <property type="entry name" value="BLR7054 PROTEIN"/>
    <property type="match status" value="1"/>
</dbReference>
<dbReference type="RefSeq" id="WP_245281938.1">
    <property type="nucleotide sequence ID" value="NZ_LMTR01000075.1"/>
</dbReference>
<organism evidence="6 7">
    <name type="scientific">Hyphomicrobium sulfonivorans</name>
    <dbReference type="NCBI Taxonomy" id="121290"/>
    <lineage>
        <taxon>Bacteria</taxon>
        <taxon>Pseudomonadati</taxon>
        <taxon>Pseudomonadota</taxon>
        <taxon>Alphaproteobacteria</taxon>
        <taxon>Hyphomicrobiales</taxon>
        <taxon>Hyphomicrobiaceae</taxon>
        <taxon>Hyphomicrobium</taxon>
    </lineage>
</organism>
<gene>
    <name evidence="6" type="ORF">APY04_2678</name>
</gene>
<evidence type="ECO:0000256" key="4">
    <source>
        <dbReference type="ARBA" id="ARBA00022857"/>
    </source>
</evidence>
<evidence type="ECO:0000256" key="3">
    <source>
        <dbReference type="ARBA" id="ARBA00022827"/>
    </source>
</evidence>
<dbReference type="Pfam" id="PF13450">
    <property type="entry name" value="NAD_binding_8"/>
    <property type="match status" value="1"/>
</dbReference>
<proteinExistence type="predicted"/>
<dbReference type="Gene3D" id="3.50.50.60">
    <property type="entry name" value="FAD/NAD(P)-binding domain"/>
    <property type="match status" value="2"/>
</dbReference>
<dbReference type="EC" id="5.2.-.-" evidence="6"/>
<evidence type="ECO:0000256" key="1">
    <source>
        <dbReference type="ARBA" id="ARBA00022630"/>
    </source>
</evidence>
<dbReference type="GO" id="GO:0016853">
    <property type="term" value="F:isomerase activity"/>
    <property type="evidence" value="ECO:0007669"/>
    <property type="project" value="UniProtKB-KW"/>
</dbReference>
<dbReference type="InterPro" id="IPR052206">
    <property type="entry name" value="Retinol_saturase"/>
</dbReference>
<keyword evidence="3" id="KW-0274">FAD</keyword>
<keyword evidence="5" id="KW-0520">NAD</keyword>
<dbReference type="InterPro" id="IPR036188">
    <property type="entry name" value="FAD/NAD-bd_sf"/>
</dbReference>
<sequence length="535" mass="55978">MTDAAGVEARTPPSMSNQYDAIVIGAGLGGLTAAATLAKAGCRTLLIERNYGVGGAASTYKAGDVTIEASLHETTDPHSPTDPKHAALAALDVTDKVQWIAAGSIYDVRGGPIGPSFVLPTGISAARDALVDRFPSLRVGINDLLGDMERITTSIGTLSQHQGALSDPLLTIDALKDLGPAVTGWRRSLSQQLQRTLGDNEAAKCAIAANMLFWHDDPDGLWWILFALAQGGNIASGIRFVHGGSQRLSNALAKSMRGAGGQLLLRRTVTQILFDDSGAPVGVVHEGKQGGDPVEVRAPIVVSGVAPSIMASMLPAGTRERFMAPYASSPLSISLFTATFGMAQPPAHFGLGSYTTMLLPEWMRSLADYRRSADLLAAMPGEAMPPLAIANYSAIDSGLGGPPYTLSVIGVDRMANWHGLDAESYEAKRAAWKQAIIQSIDRTYPGFASAVETSVFNTAASINSYLGAPQGAVYGFAPLPPSTPIWHGPARTPRTAIDRLFLSSAYGGYGGYSGSIWSGATAARQALAALSVSKK</sequence>
<keyword evidence="7" id="KW-1185">Reference proteome</keyword>
<protein>
    <submittedName>
        <fullName evidence="6">Carotenoid cis-trans isomerase</fullName>
        <ecNumber evidence="6">5.2.-.-</ecNumber>
    </submittedName>
</protein>
<evidence type="ECO:0000313" key="6">
    <source>
        <dbReference type="EMBL" id="KWT65831.1"/>
    </source>
</evidence>
<evidence type="ECO:0000313" key="7">
    <source>
        <dbReference type="Proteomes" id="UP000059074"/>
    </source>
</evidence>
<evidence type="ECO:0000256" key="5">
    <source>
        <dbReference type="ARBA" id="ARBA00023027"/>
    </source>
</evidence>
<dbReference type="STRING" id="121290.APY04_2678"/>
<accession>A0A109BBN6</accession>